<dbReference type="InterPro" id="IPR013078">
    <property type="entry name" value="His_Pase_superF_clade-1"/>
</dbReference>
<dbReference type="Proteomes" id="UP000292884">
    <property type="component" value="Unassembled WGS sequence"/>
</dbReference>
<reference evidence="2 3" key="1">
    <citation type="submission" date="2019-02" db="EMBL/GenBank/DDBJ databases">
        <title>Pedobacter sp. RP-1-13 sp. nov., isolated from Arctic soil.</title>
        <authorList>
            <person name="Dahal R.H."/>
        </authorList>
    </citation>
    <scope>NUCLEOTIDE SEQUENCE [LARGE SCALE GENOMIC DNA]</scope>
    <source>
        <strain evidence="2 3">RP-1-13</strain>
    </source>
</reference>
<keyword evidence="3" id="KW-1185">Reference proteome</keyword>
<dbReference type="RefSeq" id="WP_131551662.1">
    <property type="nucleotide sequence ID" value="NZ_SJSK01000001.1"/>
</dbReference>
<dbReference type="Gene3D" id="3.40.50.1240">
    <property type="entry name" value="Phosphoglycerate mutase-like"/>
    <property type="match status" value="1"/>
</dbReference>
<sequence length="184" mass="20328">MKNFIIICFLLLVGHQTVNAQKALRVYVVRHAEKLTGDPKEKDPELSPEGSERAQALAKELKGQKIDSIFSTNYKRTKLTGFPLADKIGISIKTYNPDQTKALATQLIENAKGKNILIVGHSNTVLEIIEAFGGEKPVKPLTDDDYDYLFTVTVKGKKVEVKTSRYGASHHTEGGEAKAMKSNK</sequence>
<protein>
    <submittedName>
        <fullName evidence="2">Histidine phosphatase family protein</fullName>
    </submittedName>
</protein>
<evidence type="ECO:0000313" key="2">
    <source>
        <dbReference type="EMBL" id="TCC93796.1"/>
    </source>
</evidence>
<dbReference type="SUPFAM" id="SSF53254">
    <property type="entry name" value="Phosphoglycerate mutase-like"/>
    <property type="match status" value="1"/>
</dbReference>
<gene>
    <name evidence="2" type="ORF">EZ428_03225</name>
</gene>
<comment type="caution">
    <text evidence="2">The sequence shown here is derived from an EMBL/GenBank/DDBJ whole genome shotgun (WGS) entry which is preliminary data.</text>
</comment>
<dbReference type="OrthoDB" id="3296006at2"/>
<dbReference type="AlphaFoldDB" id="A0A4V2MJD0"/>
<evidence type="ECO:0000313" key="3">
    <source>
        <dbReference type="Proteomes" id="UP000292884"/>
    </source>
</evidence>
<dbReference type="InterPro" id="IPR029033">
    <property type="entry name" value="His_PPase_superfam"/>
</dbReference>
<dbReference type="CDD" id="cd07067">
    <property type="entry name" value="HP_PGM_like"/>
    <property type="match status" value="1"/>
</dbReference>
<name>A0A4V2MJD0_9SPHI</name>
<organism evidence="2 3">
    <name type="scientific">Pedobacter frigiditerrae</name>
    <dbReference type="NCBI Taxonomy" id="2530452"/>
    <lineage>
        <taxon>Bacteria</taxon>
        <taxon>Pseudomonadati</taxon>
        <taxon>Bacteroidota</taxon>
        <taxon>Sphingobacteriia</taxon>
        <taxon>Sphingobacteriales</taxon>
        <taxon>Sphingobacteriaceae</taxon>
        <taxon>Pedobacter</taxon>
    </lineage>
</organism>
<dbReference type="Pfam" id="PF00300">
    <property type="entry name" value="His_Phos_1"/>
    <property type="match status" value="1"/>
</dbReference>
<accession>A0A4V2MJD0</accession>
<dbReference type="EMBL" id="SJSK01000001">
    <property type="protein sequence ID" value="TCC93796.1"/>
    <property type="molecule type" value="Genomic_DNA"/>
</dbReference>
<feature type="compositionally biased region" description="Basic and acidic residues" evidence="1">
    <location>
        <begin position="170"/>
        <end position="184"/>
    </location>
</feature>
<proteinExistence type="predicted"/>
<feature type="region of interest" description="Disordered" evidence="1">
    <location>
        <begin position="165"/>
        <end position="184"/>
    </location>
</feature>
<evidence type="ECO:0000256" key="1">
    <source>
        <dbReference type="SAM" id="MobiDB-lite"/>
    </source>
</evidence>